<dbReference type="EMBL" id="LWMT01000240">
    <property type="protein sequence ID" value="KZX11910.1"/>
    <property type="molecule type" value="Genomic_DNA"/>
</dbReference>
<dbReference type="AlphaFoldDB" id="A0A162FLU0"/>
<dbReference type="InterPro" id="IPR003748">
    <property type="entry name" value="DUF169"/>
</dbReference>
<proteinExistence type="predicted"/>
<comment type="caution">
    <text evidence="1">The sequence shown here is derived from an EMBL/GenBank/DDBJ whole genome shotgun (WGS) entry which is preliminary data.</text>
</comment>
<evidence type="ECO:0008006" key="3">
    <source>
        <dbReference type="Google" id="ProtNLM"/>
    </source>
</evidence>
<evidence type="ECO:0000313" key="2">
    <source>
        <dbReference type="Proteomes" id="UP000077066"/>
    </source>
</evidence>
<dbReference type="PATRIC" id="fig|55758.3.peg.1483"/>
<dbReference type="STRING" id="55758.MBFIL_13010"/>
<reference evidence="1 2" key="1">
    <citation type="submission" date="2016-04" db="EMBL/GenBank/DDBJ databases">
        <title>Genome sequence of Methanobrevibacter filiformis DSM 11501.</title>
        <authorList>
            <person name="Poehlein A."/>
            <person name="Seedorf H."/>
            <person name="Daniel R."/>
        </authorList>
    </citation>
    <scope>NUCLEOTIDE SEQUENCE [LARGE SCALE GENOMIC DNA]</scope>
    <source>
        <strain evidence="1 2">DSM 11501</strain>
    </source>
</reference>
<dbReference type="PANTHER" id="PTHR37954">
    <property type="entry name" value="BLL4979 PROTEIN"/>
    <property type="match status" value="1"/>
</dbReference>
<accession>A0A162FLU0</accession>
<organism evidence="1 2">
    <name type="scientific">Methanobrevibacter filiformis</name>
    <dbReference type="NCBI Taxonomy" id="55758"/>
    <lineage>
        <taxon>Archaea</taxon>
        <taxon>Methanobacteriati</taxon>
        <taxon>Methanobacteriota</taxon>
        <taxon>Methanomada group</taxon>
        <taxon>Methanobacteria</taxon>
        <taxon>Methanobacteriales</taxon>
        <taxon>Methanobacteriaceae</taxon>
        <taxon>Methanobrevibacter</taxon>
    </lineage>
</organism>
<keyword evidence="2" id="KW-1185">Reference proteome</keyword>
<evidence type="ECO:0000313" key="1">
    <source>
        <dbReference type="EMBL" id="KZX11910.1"/>
    </source>
</evidence>
<dbReference type="Pfam" id="PF02596">
    <property type="entry name" value="DUF169"/>
    <property type="match status" value="1"/>
</dbReference>
<gene>
    <name evidence="1" type="ORF">MBFIL_13010</name>
</gene>
<dbReference type="RefSeq" id="WP_245637473.1">
    <property type="nucleotide sequence ID" value="NZ_LWMT01000240.1"/>
</dbReference>
<dbReference type="Proteomes" id="UP000077066">
    <property type="component" value="Unassembled WGS sequence"/>
</dbReference>
<protein>
    <recommendedName>
        <fullName evidence="3">ArCR</fullName>
    </recommendedName>
</protein>
<name>A0A162FLU0_9EURY</name>
<dbReference type="PANTHER" id="PTHR37954:SF3">
    <property type="entry name" value="DUF169 DOMAIN-CONTAINING PROTEIN"/>
    <property type="match status" value="1"/>
</dbReference>
<sequence length="231" mass="25324">MSEICETIIENNEYFAKELKDLLDLKYFPVAIKFIINEEDVPEDLENFDGKIRHCEMVKKAAEGSSFYATSKNQACKGGSAAIGLEKIPKKIVTGEFYFNLKRFKSIGSAKRTLNEIPKIDIINYGIAYAPLNEARFQADIIVLFATPKQAMKLSQAIVYTLGGRINANYAGIQSVCADVVAGPYITKTPNMSLACSGARKFAKIKDDEMVIGLNGENIGCVVTALQAISS</sequence>